<gene>
    <name evidence="8" type="ORF">DEO72_LG10g3145</name>
</gene>
<dbReference type="Gene3D" id="3.30.40.10">
    <property type="entry name" value="Zinc/RING finger domain, C3HC4 (zinc finger)"/>
    <property type="match status" value="1"/>
</dbReference>
<comment type="similarity">
    <text evidence="1">Belongs to the RUS1 family.</text>
</comment>
<evidence type="ECO:0000256" key="3">
    <source>
        <dbReference type="ARBA" id="ARBA00022771"/>
    </source>
</evidence>
<proteinExistence type="inferred from homology"/>
<evidence type="ECO:0000256" key="5">
    <source>
        <dbReference type="PROSITE-ProRule" id="PRU00175"/>
    </source>
</evidence>
<dbReference type="AlphaFoldDB" id="A0A4D6NJ27"/>
<accession>A0A4D6NJ27</accession>
<dbReference type="InterPro" id="IPR001841">
    <property type="entry name" value="Znf_RING"/>
</dbReference>
<dbReference type="SUPFAM" id="SSF57850">
    <property type="entry name" value="RING/U-box"/>
    <property type="match status" value="1"/>
</dbReference>
<dbReference type="Proteomes" id="UP000501690">
    <property type="component" value="Linkage Group LG10"/>
</dbReference>
<evidence type="ECO:0000256" key="1">
    <source>
        <dbReference type="ARBA" id="ARBA00007558"/>
    </source>
</evidence>
<dbReference type="EMBL" id="CP039354">
    <property type="protein sequence ID" value="QCE11907.1"/>
    <property type="molecule type" value="Genomic_DNA"/>
</dbReference>
<dbReference type="SMART" id="SM00184">
    <property type="entry name" value="RING"/>
    <property type="match status" value="1"/>
</dbReference>
<dbReference type="PANTHER" id="PTHR12770">
    <property type="entry name" value="RUS1 FAMILY PROTEIN C16ORF58"/>
    <property type="match status" value="1"/>
</dbReference>
<dbReference type="InterPro" id="IPR013083">
    <property type="entry name" value="Znf_RING/FYVE/PHD"/>
</dbReference>
<dbReference type="Pfam" id="PF13920">
    <property type="entry name" value="zf-C3HC4_3"/>
    <property type="match status" value="1"/>
</dbReference>
<dbReference type="InterPro" id="IPR054549">
    <property type="entry name" value="UVB_sens_RUS_dom"/>
</dbReference>
<keyword evidence="3 5" id="KW-0863">Zinc-finger</keyword>
<dbReference type="InterPro" id="IPR017907">
    <property type="entry name" value="Znf_RING_CS"/>
</dbReference>
<keyword evidence="8" id="KW-0808">Transferase</keyword>
<reference evidence="8 9" key="1">
    <citation type="submission" date="2019-04" db="EMBL/GenBank/DDBJ databases">
        <title>An improved genome assembly and genetic linkage map for asparagus bean, Vigna unguiculata ssp. sesquipedialis.</title>
        <authorList>
            <person name="Xia Q."/>
            <person name="Zhang R."/>
            <person name="Dong Y."/>
        </authorList>
    </citation>
    <scope>NUCLEOTIDE SEQUENCE [LARGE SCALE GENOMIC DNA]</scope>
    <source>
        <tissue evidence="8">Leaf</tissue>
    </source>
</reference>
<dbReference type="PANTHER" id="PTHR12770:SF27">
    <property type="entry name" value="PROTEIN ROOT UVB SENSITIVE 5"/>
    <property type="match status" value="1"/>
</dbReference>
<dbReference type="PROSITE" id="PS00518">
    <property type="entry name" value="ZF_RING_1"/>
    <property type="match status" value="1"/>
</dbReference>
<evidence type="ECO:0000256" key="4">
    <source>
        <dbReference type="ARBA" id="ARBA00022833"/>
    </source>
</evidence>
<keyword evidence="4" id="KW-0862">Zinc</keyword>
<evidence type="ECO:0000259" key="7">
    <source>
        <dbReference type="PROSITE" id="PS50089"/>
    </source>
</evidence>
<dbReference type="InterPro" id="IPR006968">
    <property type="entry name" value="RUS_fam"/>
</dbReference>
<dbReference type="FunFam" id="3.30.40.10:FF:000660">
    <property type="entry name" value="RING/U-box superfamily protein"/>
    <property type="match status" value="1"/>
</dbReference>
<feature type="domain" description="RING-type" evidence="7">
    <location>
        <begin position="590"/>
        <end position="628"/>
    </location>
</feature>
<protein>
    <submittedName>
        <fullName evidence="8">Glutamate N-acetyltransferase/ amino-acid N-acetyltransferase</fullName>
    </submittedName>
</protein>
<feature type="coiled-coil region" evidence="6">
    <location>
        <begin position="436"/>
        <end position="463"/>
    </location>
</feature>
<evidence type="ECO:0000313" key="8">
    <source>
        <dbReference type="EMBL" id="QCE11907.1"/>
    </source>
</evidence>
<evidence type="ECO:0000256" key="2">
    <source>
        <dbReference type="ARBA" id="ARBA00022723"/>
    </source>
</evidence>
<dbReference type="PROSITE" id="PS50089">
    <property type="entry name" value="ZF_RING_2"/>
    <property type="match status" value="1"/>
</dbReference>
<dbReference type="GO" id="GO:0016740">
    <property type="term" value="F:transferase activity"/>
    <property type="evidence" value="ECO:0007669"/>
    <property type="project" value="UniProtKB-KW"/>
</dbReference>
<name>A0A4D6NJ27_VIGUN</name>
<evidence type="ECO:0000256" key="6">
    <source>
        <dbReference type="SAM" id="Coils"/>
    </source>
</evidence>
<organism evidence="8 9">
    <name type="scientific">Vigna unguiculata</name>
    <name type="common">Cowpea</name>
    <dbReference type="NCBI Taxonomy" id="3917"/>
    <lineage>
        <taxon>Eukaryota</taxon>
        <taxon>Viridiplantae</taxon>
        <taxon>Streptophyta</taxon>
        <taxon>Embryophyta</taxon>
        <taxon>Tracheophyta</taxon>
        <taxon>Spermatophyta</taxon>
        <taxon>Magnoliopsida</taxon>
        <taxon>eudicotyledons</taxon>
        <taxon>Gunneridae</taxon>
        <taxon>Pentapetalae</taxon>
        <taxon>rosids</taxon>
        <taxon>fabids</taxon>
        <taxon>Fabales</taxon>
        <taxon>Fabaceae</taxon>
        <taxon>Papilionoideae</taxon>
        <taxon>50 kb inversion clade</taxon>
        <taxon>NPAAA clade</taxon>
        <taxon>indigoferoid/millettioid clade</taxon>
        <taxon>Phaseoleae</taxon>
        <taxon>Vigna</taxon>
    </lineage>
</organism>
<sequence>MSHTLQFSFSSSAFNSSMKVEKMKIKRLRIRCFRVLCSSERSSFEDNADNAGGQVSSRVILVERYSNGTAKRYVLGDDSQLQTFLVDDGRSTRPNRFQDSHSSDERLSWLPDTIKDFILPAGFPGSVSDDYLHYMLLQFPTNAVGVGSFSGSTAAASAAAIRWVSKDGIGAVGRLFIGGRFGSLFDDDPKQWRMYADFIGSAGSIFDLTTQLYPGYFLPLASLGNLTKAVARGLKDPSFRVIQNHFAISGNVGEVAAKEEVWEVVAQLVGLALGILILDTPGLVKSYGVLSLTWLSMRVLHLWLRYESLSVLQFNTINLKRARILIKSYMLHSTVPGCTDCNREENILIWPQFMKPKIIFGLPLEKMDGVERSHFMVEALLKLYASEKYILMVNQQPEDLRFYVSFKVGATSVSVLRSVWQTFWLSENWDSDVNICDQIANSLMELEERFEDFIQKLKDAEWDTQQLNLKVPKNLFIDDVILNATLFPNIFLFWRRCYLSGFQIVGSVLAYDGCNHAYEDGKTTISIYERKASLKEFYGVVFPSLLQLHRGITDVEDRKQKHLCATKYKLKDLTSKGKLSEADIEREEECGICLEMNSMVVLPNCYHSMCMECYQDWHERSQSCPFCRDSLKRVNPDDLWIYISSNEINDLASINKENLKRLVMYIESLPLIARSYIHHLISSPLVIAN</sequence>
<dbReference type="GO" id="GO:0008270">
    <property type="term" value="F:zinc ion binding"/>
    <property type="evidence" value="ECO:0007669"/>
    <property type="project" value="UniProtKB-KW"/>
</dbReference>
<dbReference type="Pfam" id="PF24160">
    <property type="entry name" value="UVB_sens_C"/>
    <property type="match status" value="1"/>
</dbReference>
<dbReference type="Pfam" id="PF04884">
    <property type="entry name" value="UVB_sens_prot"/>
    <property type="match status" value="1"/>
</dbReference>
<keyword evidence="6" id="KW-0175">Coiled coil</keyword>
<keyword evidence="9" id="KW-1185">Reference proteome</keyword>
<evidence type="ECO:0000313" key="9">
    <source>
        <dbReference type="Proteomes" id="UP000501690"/>
    </source>
</evidence>
<dbReference type="InterPro" id="IPR055412">
    <property type="entry name" value="UVB_sens_C"/>
</dbReference>
<keyword evidence="2" id="KW-0479">Metal-binding</keyword>